<gene>
    <name evidence="2" type="ORF">FHP25_32090</name>
</gene>
<evidence type="ECO:0000259" key="1">
    <source>
        <dbReference type="Pfam" id="PF07883"/>
    </source>
</evidence>
<dbReference type="OrthoDB" id="512358at2"/>
<name>A0A5C8PBN3_9HYPH</name>
<proteinExistence type="predicted"/>
<dbReference type="InterPro" id="IPR014710">
    <property type="entry name" value="RmlC-like_jellyroll"/>
</dbReference>
<dbReference type="EMBL" id="VDUZ01000050">
    <property type="protein sequence ID" value="TXL70984.1"/>
    <property type="molecule type" value="Genomic_DNA"/>
</dbReference>
<organism evidence="2 3">
    <name type="scientific">Vineibacter terrae</name>
    <dbReference type="NCBI Taxonomy" id="2586908"/>
    <lineage>
        <taxon>Bacteria</taxon>
        <taxon>Pseudomonadati</taxon>
        <taxon>Pseudomonadota</taxon>
        <taxon>Alphaproteobacteria</taxon>
        <taxon>Hyphomicrobiales</taxon>
        <taxon>Vineibacter</taxon>
    </lineage>
</organism>
<dbReference type="SUPFAM" id="SSF51182">
    <property type="entry name" value="RmlC-like cupins"/>
    <property type="match status" value="1"/>
</dbReference>
<evidence type="ECO:0000313" key="2">
    <source>
        <dbReference type="EMBL" id="TXL70984.1"/>
    </source>
</evidence>
<keyword evidence="3" id="KW-1185">Reference proteome</keyword>
<dbReference type="AlphaFoldDB" id="A0A5C8PBN3"/>
<dbReference type="Pfam" id="PF07883">
    <property type="entry name" value="Cupin_2"/>
    <property type="match status" value="1"/>
</dbReference>
<comment type="caution">
    <text evidence="2">The sequence shown here is derived from an EMBL/GenBank/DDBJ whole genome shotgun (WGS) entry which is preliminary data.</text>
</comment>
<dbReference type="Proteomes" id="UP000321638">
    <property type="component" value="Unassembled WGS sequence"/>
</dbReference>
<protein>
    <submittedName>
        <fullName evidence="2">Cupin domain-containing protein</fullName>
    </submittedName>
</protein>
<dbReference type="InterPro" id="IPR013096">
    <property type="entry name" value="Cupin_2"/>
</dbReference>
<dbReference type="RefSeq" id="WP_147851091.1">
    <property type="nucleotide sequence ID" value="NZ_VDUZ01000050.1"/>
</dbReference>
<evidence type="ECO:0000313" key="3">
    <source>
        <dbReference type="Proteomes" id="UP000321638"/>
    </source>
</evidence>
<reference evidence="2 3" key="1">
    <citation type="submission" date="2019-06" db="EMBL/GenBank/DDBJ databases">
        <title>New taxonomy in bacterial strain CC-CFT640, isolated from vineyard.</title>
        <authorList>
            <person name="Lin S.-Y."/>
            <person name="Tsai C.-F."/>
            <person name="Young C.-C."/>
        </authorList>
    </citation>
    <scope>NUCLEOTIDE SEQUENCE [LARGE SCALE GENOMIC DNA]</scope>
    <source>
        <strain evidence="2 3">CC-CFT640</strain>
    </source>
</reference>
<dbReference type="InterPro" id="IPR011051">
    <property type="entry name" value="RmlC_Cupin_sf"/>
</dbReference>
<dbReference type="Gene3D" id="2.60.120.10">
    <property type="entry name" value="Jelly Rolls"/>
    <property type="match status" value="1"/>
</dbReference>
<accession>A0A5C8PBN3</accession>
<sequence>MSHSQPKAVDIQAALAPLPVLRNRRPDTPGPESAAAFARLAETRDGAVFAGSFEGQSPWERHRNGDELVQVLAGETQLTILTPVGACVLTLKAGMLTIVPQGSWHRFHAPTGVTVLTMTPQPTDHSTAEDPR</sequence>
<feature type="domain" description="Cupin type-2" evidence="1">
    <location>
        <begin position="56"/>
        <end position="112"/>
    </location>
</feature>